<dbReference type="Proteomes" id="UP000694240">
    <property type="component" value="Chromosome 5"/>
</dbReference>
<evidence type="ECO:0000313" key="1">
    <source>
        <dbReference type="EMBL" id="KAG7603820.1"/>
    </source>
</evidence>
<proteinExistence type="predicted"/>
<dbReference type="EMBL" id="JAEFBK010000005">
    <property type="protein sequence ID" value="KAG7603820.1"/>
    <property type="molecule type" value="Genomic_DNA"/>
</dbReference>
<evidence type="ECO:0000313" key="2">
    <source>
        <dbReference type="Proteomes" id="UP000694240"/>
    </source>
</evidence>
<gene>
    <name evidence="1" type="ORF">ISN45_At05g027990</name>
</gene>
<dbReference type="AlphaFoldDB" id="A0A8T2D0A6"/>
<reference evidence="1 2" key="1">
    <citation type="submission" date="2020-12" db="EMBL/GenBank/DDBJ databases">
        <title>Concerted genomic and epigenomic changes stabilize Arabidopsis allopolyploids.</title>
        <authorList>
            <person name="Chen Z."/>
        </authorList>
    </citation>
    <scope>NUCLEOTIDE SEQUENCE [LARGE SCALE GENOMIC DNA]</scope>
    <source>
        <strain evidence="1">Allo738</strain>
        <tissue evidence="1">Leaf</tissue>
    </source>
</reference>
<protein>
    <submittedName>
        <fullName evidence="1">Uncharacterized protein</fullName>
    </submittedName>
</protein>
<comment type="caution">
    <text evidence="1">The sequence shown here is derived from an EMBL/GenBank/DDBJ whole genome shotgun (WGS) entry which is preliminary data.</text>
</comment>
<keyword evidence="2" id="KW-1185">Reference proteome</keyword>
<accession>A0A8T2D0A6</accession>
<name>A0A8T2D0A6_9BRAS</name>
<organism evidence="1 2">
    <name type="scientific">Arabidopsis thaliana x Arabidopsis arenosa</name>
    <dbReference type="NCBI Taxonomy" id="1240361"/>
    <lineage>
        <taxon>Eukaryota</taxon>
        <taxon>Viridiplantae</taxon>
        <taxon>Streptophyta</taxon>
        <taxon>Embryophyta</taxon>
        <taxon>Tracheophyta</taxon>
        <taxon>Spermatophyta</taxon>
        <taxon>Magnoliopsida</taxon>
        <taxon>eudicotyledons</taxon>
        <taxon>Gunneridae</taxon>
        <taxon>Pentapetalae</taxon>
        <taxon>rosids</taxon>
        <taxon>malvids</taxon>
        <taxon>Brassicales</taxon>
        <taxon>Brassicaceae</taxon>
        <taxon>Camelineae</taxon>
        <taxon>Arabidopsis</taxon>
    </lineage>
</organism>
<sequence length="84" mass="9847">MMLRSQTRRIVTKANRVVAAAEQDKTSTLVDCSAELRFIGSSDNSSLWFRHNRVEHLIKNSMTRRMEKQLARRMEKQLARRNGE</sequence>